<gene>
    <name evidence="1" type="ORF">ACOLOM_LOCUS10819</name>
</gene>
<keyword evidence="2" id="KW-1185">Reference proteome</keyword>
<protein>
    <submittedName>
        <fullName evidence="1">7797_t:CDS:1</fullName>
    </submittedName>
</protein>
<dbReference type="Proteomes" id="UP000789525">
    <property type="component" value="Unassembled WGS sequence"/>
</dbReference>
<sequence>MSDQKQARHNMFNSLILGAKRKGKSREKNEEALEGSEKKKKCMIIPPADSENFEIFFDRSRKSGNTSLRASDVSVLIYQPLAWEEPERAS</sequence>
<evidence type="ECO:0000313" key="2">
    <source>
        <dbReference type="Proteomes" id="UP000789525"/>
    </source>
</evidence>
<dbReference type="EMBL" id="CAJVPT010036314">
    <property type="protein sequence ID" value="CAG8714120.1"/>
    <property type="molecule type" value="Genomic_DNA"/>
</dbReference>
<organism evidence="1 2">
    <name type="scientific">Acaulospora colombiana</name>
    <dbReference type="NCBI Taxonomy" id="27376"/>
    <lineage>
        <taxon>Eukaryota</taxon>
        <taxon>Fungi</taxon>
        <taxon>Fungi incertae sedis</taxon>
        <taxon>Mucoromycota</taxon>
        <taxon>Glomeromycotina</taxon>
        <taxon>Glomeromycetes</taxon>
        <taxon>Diversisporales</taxon>
        <taxon>Acaulosporaceae</taxon>
        <taxon>Acaulospora</taxon>
    </lineage>
</organism>
<comment type="caution">
    <text evidence="1">The sequence shown here is derived from an EMBL/GenBank/DDBJ whole genome shotgun (WGS) entry which is preliminary data.</text>
</comment>
<proteinExistence type="predicted"/>
<feature type="non-terminal residue" evidence="1">
    <location>
        <position position="90"/>
    </location>
</feature>
<reference evidence="1" key="1">
    <citation type="submission" date="2021-06" db="EMBL/GenBank/DDBJ databases">
        <authorList>
            <person name="Kallberg Y."/>
            <person name="Tangrot J."/>
            <person name="Rosling A."/>
        </authorList>
    </citation>
    <scope>NUCLEOTIDE SEQUENCE</scope>
    <source>
        <strain evidence="1">CL356</strain>
    </source>
</reference>
<accession>A0ACA9PMN0</accession>
<evidence type="ECO:0000313" key="1">
    <source>
        <dbReference type="EMBL" id="CAG8714120.1"/>
    </source>
</evidence>
<name>A0ACA9PMN0_9GLOM</name>